<keyword evidence="5 6" id="KW-0472">Membrane</keyword>
<proteinExistence type="predicted"/>
<feature type="transmembrane region" description="Helical" evidence="6">
    <location>
        <begin position="45"/>
        <end position="68"/>
    </location>
</feature>
<feature type="transmembrane region" description="Helical" evidence="6">
    <location>
        <begin position="269"/>
        <end position="289"/>
    </location>
</feature>
<evidence type="ECO:0000259" key="7">
    <source>
        <dbReference type="PROSITE" id="PS50850"/>
    </source>
</evidence>
<dbReference type="Proteomes" id="UP000273154">
    <property type="component" value="Chromosome"/>
</dbReference>
<name>A0A3G9K5D9_9ACTN</name>
<feature type="transmembrane region" description="Helical" evidence="6">
    <location>
        <begin position="391"/>
        <end position="410"/>
    </location>
</feature>
<dbReference type="GO" id="GO:0022857">
    <property type="term" value="F:transmembrane transporter activity"/>
    <property type="evidence" value="ECO:0007669"/>
    <property type="project" value="InterPro"/>
</dbReference>
<dbReference type="Pfam" id="PF11700">
    <property type="entry name" value="ATG22"/>
    <property type="match status" value="1"/>
</dbReference>
<feature type="transmembrane region" description="Helical" evidence="6">
    <location>
        <begin position="80"/>
        <end position="98"/>
    </location>
</feature>
<dbReference type="InterPro" id="IPR020846">
    <property type="entry name" value="MFS_dom"/>
</dbReference>
<sequence>MTKYTKLERNWVMYDVGNSALVLLNTSIVPIYFNAINTGASAAELVSAWANAQTVASLVVALLMPVLGSLADYAGNKIKFFIGFFLTGLVLCFAQAIPMGALPFLVAYVVCTIGLNSSMTFYDAMLTDVTTDERMDMVSSSGYAWGYVGSTIPFIVCLALIFGGPALLGLDTMLCTRLSFVITGAWWLAFTVPLIRTYRQRFGKERGEGETLGKICANTFSGLAKTMRSIAKDRALIVYMLAFFFYIDGVHTVISMATSYGAALGIDSTQLVLALLVTQFVAFPSAIAYGKLAGRFGTLRMIIAAVVAYCGIVLFAAFALKTATEFWILAILVGLFQGGIQALSRSYFGKLVPKERSNEYYGFFDIFGRYASVMGTFLVSVITAATGSANLGVLSIGILLVVGLVLLLTLPDARSRA</sequence>
<feature type="transmembrane region" description="Helical" evidence="6">
    <location>
        <begin position="104"/>
        <end position="122"/>
    </location>
</feature>
<reference evidence="9" key="1">
    <citation type="submission" date="2018-11" db="EMBL/GenBank/DDBJ databases">
        <title>Comparative genomics of Parolsenella catena and Libanicoccus massiliensis: Reclassification of Libanicoccus massiliensis as Parolsenella massiliensis comb. nov.</title>
        <authorList>
            <person name="Sakamoto M."/>
            <person name="Ikeyama N."/>
            <person name="Murakami T."/>
            <person name="Mori H."/>
            <person name="Yuki M."/>
            <person name="Ohkuma M."/>
        </authorList>
    </citation>
    <scope>NUCLEOTIDE SEQUENCE [LARGE SCALE GENOMIC DNA]</scope>
    <source>
        <strain evidence="9">JCM 31932</strain>
    </source>
</reference>
<dbReference type="PROSITE" id="PS50850">
    <property type="entry name" value="MFS"/>
    <property type="match status" value="1"/>
</dbReference>
<gene>
    <name evidence="8" type="primary">yxiO</name>
    <name evidence="8" type="ORF">Pcatena_05690</name>
</gene>
<dbReference type="PANTHER" id="PTHR23519">
    <property type="entry name" value="AUTOPHAGY-RELATED PROTEIN 22"/>
    <property type="match status" value="1"/>
</dbReference>
<keyword evidence="4 6" id="KW-1133">Transmembrane helix</keyword>
<evidence type="ECO:0000256" key="2">
    <source>
        <dbReference type="ARBA" id="ARBA00022448"/>
    </source>
</evidence>
<keyword evidence="9" id="KW-1185">Reference proteome</keyword>
<evidence type="ECO:0000313" key="9">
    <source>
        <dbReference type="Proteomes" id="UP000273154"/>
    </source>
</evidence>
<dbReference type="InterPro" id="IPR050495">
    <property type="entry name" value="ATG22/LtaA_families"/>
</dbReference>
<dbReference type="OrthoDB" id="9768783at2"/>
<feature type="transmembrane region" description="Helical" evidence="6">
    <location>
        <begin position="360"/>
        <end position="385"/>
    </location>
</feature>
<dbReference type="EMBL" id="AP019367">
    <property type="protein sequence ID" value="BBH49982.1"/>
    <property type="molecule type" value="Genomic_DNA"/>
</dbReference>
<dbReference type="SUPFAM" id="SSF103473">
    <property type="entry name" value="MFS general substrate transporter"/>
    <property type="match status" value="1"/>
</dbReference>
<dbReference type="InterPro" id="IPR024671">
    <property type="entry name" value="Atg22-like"/>
</dbReference>
<evidence type="ECO:0000256" key="1">
    <source>
        <dbReference type="ARBA" id="ARBA00004651"/>
    </source>
</evidence>
<dbReference type="Gene3D" id="1.20.1250.20">
    <property type="entry name" value="MFS general substrate transporter like domains"/>
    <property type="match status" value="2"/>
</dbReference>
<comment type="subcellular location">
    <subcellularLocation>
        <location evidence="1">Cell membrane</location>
        <topology evidence="1">Multi-pass membrane protein</topology>
    </subcellularLocation>
</comment>
<feature type="transmembrane region" description="Helical" evidence="6">
    <location>
        <begin position="178"/>
        <end position="198"/>
    </location>
</feature>
<accession>A0A3G9K5D9</accession>
<dbReference type="AlphaFoldDB" id="A0A3G9K5D9"/>
<feature type="domain" description="Major facilitator superfamily (MFS) profile" evidence="7">
    <location>
        <begin position="235"/>
        <end position="417"/>
    </location>
</feature>
<dbReference type="InterPro" id="IPR036259">
    <property type="entry name" value="MFS_trans_sf"/>
</dbReference>
<protein>
    <submittedName>
        <fullName evidence="8">Major facilitator superfamily transporter</fullName>
    </submittedName>
</protein>
<feature type="transmembrane region" description="Helical" evidence="6">
    <location>
        <begin position="143"/>
        <end position="166"/>
    </location>
</feature>
<dbReference type="KEGG" id="pcat:Pcatena_05690"/>
<evidence type="ECO:0000256" key="4">
    <source>
        <dbReference type="ARBA" id="ARBA00022989"/>
    </source>
</evidence>
<evidence type="ECO:0000256" key="5">
    <source>
        <dbReference type="ARBA" id="ARBA00023136"/>
    </source>
</evidence>
<dbReference type="GO" id="GO:0005886">
    <property type="term" value="C:plasma membrane"/>
    <property type="evidence" value="ECO:0007669"/>
    <property type="project" value="UniProtKB-SubCell"/>
</dbReference>
<evidence type="ECO:0000256" key="6">
    <source>
        <dbReference type="SAM" id="Phobius"/>
    </source>
</evidence>
<feature type="transmembrane region" description="Helical" evidence="6">
    <location>
        <begin position="326"/>
        <end position="348"/>
    </location>
</feature>
<feature type="transmembrane region" description="Helical" evidence="6">
    <location>
        <begin position="301"/>
        <end position="320"/>
    </location>
</feature>
<evidence type="ECO:0000256" key="3">
    <source>
        <dbReference type="ARBA" id="ARBA00022692"/>
    </source>
</evidence>
<feature type="transmembrane region" description="Helical" evidence="6">
    <location>
        <begin position="236"/>
        <end position="257"/>
    </location>
</feature>
<organism evidence="8 9">
    <name type="scientific">Parolsenella catena</name>
    <dbReference type="NCBI Taxonomy" id="2003188"/>
    <lineage>
        <taxon>Bacteria</taxon>
        <taxon>Bacillati</taxon>
        <taxon>Actinomycetota</taxon>
        <taxon>Coriobacteriia</taxon>
        <taxon>Coriobacteriales</taxon>
        <taxon>Atopobiaceae</taxon>
        <taxon>Parolsenella</taxon>
    </lineage>
</organism>
<keyword evidence="2" id="KW-0813">Transport</keyword>
<keyword evidence="3 6" id="KW-0812">Transmembrane</keyword>
<dbReference type="PANTHER" id="PTHR23519:SF1">
    <property type="entry name" value="AUTOPHAGY-RELATED PROTEIN 22"/>
    <property type="match status" value="1"/>
</dbReference>
<evidence type="ECO:0000313" key="8">
    <source>
        <dbReference type="EMBL" id="BBH49982.1"/>
    </source>
</evidence>
<feature type="transmembrane region" description="Helical" evidence="6">
    <location>
        <begin position="12"/>
        <end position="33"/>
    </location>
</feature>